<dbReference type="FunFam" id="3.40.50.2000:FF:000021">
    <property type="entry name" value="UDP-glucuronosyltransferase"/>
    <property type="match status" value="1"/>
</dbReference>
<dbReference type="InterPro" id="IPR035595">
    <property type="entry name" value="UDP_glycos_trans_CS"/>
</dbReference>
<dbReference type="PROSITE" id="PS00375">
    <property type="entry name" value="UDPGT"/>
    <property type="match status" value="1"/>
</dbReference>
<comment type="similarity">
    <text evidence="1 4">Belongs to the UDP-glycosyltransferase family.</text>
</comment>
<evidence type="ECO:0000256" key="3">
    <source>
        <dbReference type="ARBA" id="ARBA00022679"/>
    </source>
</evidence>
<keyword evidence="5" id="KW-0472">Membrane</keyword>
<dbReference type="GO" id="GO:0016020">
    <property type="term" value="C:membrane"/>
    <property type="evidence" value="ECO:0007669"/>
    <property type="project" value="GOC"/>
</dbReference>
<dbReference type="GO" id="GO:0003851">
    <property type="term" value="F:N-acylsphingosine galactosyltransferase activity"/>
    <property type="evidence" value="ECO:0007669"/>
    <property type="project" value="TreeGrafter"/>
</dbReference>
<dbReference type="GeneID" id="119735452"/>
<protein>
    <recommendedName>
        <fullName evidence="9">Glucuronosyltransferase</fullName>
    </recommendedName>
</protein>
<evidence type="ECO:0000313" key="7">
    <source>
        <dbReference type="EnsemblMetazoa" id="XP_038065079.1"/>
    </source>
</evidence>
<dbReference type="OMA" id="HINAMNI"/>
<keyword evidence="6" id="KW-0732">Signal</keyword>
<dbReference type="Gene3D" id="3.40.50.2000">
    <property type="entry name" value="Glycogen Phosphorylase B"/>
    <property type="match status" value="2"/>
</dbReference>
<dbReference type="SUPFAM" id="SSF53756">
    <property type="entry name" value="UDP-Glycosyltransferase/glycogen phosphorylase"/>
    <property type="match status" value="1"/>
</dbReference>
<keyword evidence="5" id="KW-1133">Transmembrane helix</keyword>
<sequence>MTSPDIRIHQLVILLVIFLLGGQCESTLTVQQTQLKLLYYTASDGGSHHLTSTKIAAALVRNRHDVTFLLSDSCTKWRNASGADMFRFAVHRSLYTAEERERNLRGMSRHALRGELRGAVNAMKFLLRLRYSAEYQGHRELFNFLWSECDSLLGDNATIHSLREESFDLLIGDDLSDCQPLLAEMLGIKFVLVSGTGITPSKASWHGIPNHPAYIPERQAGLTDTMSLPQRILNTCRYVVIGLARRVALWRFEDLQRKYNLSPEKRMAEMLAQAQLLLFYGDFGLEFARPLQPNTVMLASPMLGLPSNEKISVEQHTFLDDANEGVVLFTLGSHVKEVESAQAQMFANGLAKLKQRVIWHFPGSVTHLHIGNNTKVVQWMPQQEIMAHRNTKALLSHGGLNGMYEAAWYGLPMVGIPLFGDHFDNMEQAVAKGMALQLDIATLTEDALYDTVTRVIEDPRYRERAQHISRLLRDDPVIPSEKAAHWIAHVGKYGGEHLRPRAADLSWIQYHLLDVYVSLAAILFGVLGVLLLGCKGILWLACHNRRQQKTKIN</sequence>
<dbReference type="GO" id="GO:0005783">
    <property type="term" value="C:endoplasmic reticulum"/>
    <property type="evidence" value="ECO:0007669"/>
    <property type="project" value="TreeGrafter"/>
</dbReference>
<evidence type="ECO:0008006" key="9">
    <source>
        <dbReference type="Google" id="ProtNLM"/>
    </source>
</evidence>
<dbReference type="RefSeq" id="XP_038065079.1">
    <property type="nucleotide sequence ID" value="XM_038209151.1"/>
</dbReference>
<evidence type="ECO:0000256" key="2">
    <source>
        <dbReference type="ARBA" id="ARBA00022676"/>
    </source>
</evidence>
<keyword evidence="8" id="KW-1185">Reference proteome</keyword>
<evidence type="ECO:0000256" key="1">
    <source>
        <dbReference type="ARBA" id="ARBA00009995"/>
    </source>
</evidence>
<evidence type="ECO:0000256" key="6">
    <source>
        <dbReference type="SAM" id="SignalP"/>
    </source>
</evidence>
<dbReference type="AlphaFoldDB" id="A0A914ANS0"/>
<dbReference type="PANTHER" id="PTHR48043:SF54">
    <property type="entry name" value="2-HYDROXYACYLSPHINGOSINE 1-BETA-GALACTOSYLTRANSFERASE"/>
    <property type="match status" value="1"/>
</dbReference>
<feature type="transmembrane region" description="Helical" evidence="5">
    <location>
        <begin position="515"/>
        <end position="541"/>
    </location>
</feature>
<proteinExistence type="inferred from homology"/>
<dbReference type="Proteomes" id="UP000887568">
    <property type="component" value="Unplaced"/>
</dbReference>
<dbReference type="Pfam" id="PF00201">
    <property type="entry name" value="UDPGT"/>
    <property type="match status" value="1"/>
</dbReference>
<dbReference type="EnsemblMetazoa" id="XM_038209151.1">
    <property type="protein sequence ID" value="XP_038065079.1"/>
    <property type="gene ID" value="LOC119735452"/>
</dbReference>
<evidence type="ECO:0000256" key="5">
    <source>
        <dbReference type="SAM" id="Phobius"/>
    </source>
</evidence>
<accession>A0A914ANS0</accession>
<dbReference type="InterPro" id="IPR050271">
    <property type="entry name" value="UDP-glycosyltransferase"/>
</dbReference>
<keyword evidence="2 4" id="KW-0328">Glycosyltransferase</keyword>
<keyword evidence="5" id="KW-0812">Transmembrane</keyword>
<feature type="chain" id="PRO_5037586140" description="Glucuronosyltransferase" evidence="6">
    <location>
        <begin position="27"/>
        <end position="553"/>
    </location>
</feature>
<feature type="signal peptide" evidence="6">
    <location>
        <begin position="1"/>
        <end position="26"/>
    </location>
</feature>
<reference evidence="7" key="1">
    <citation type="submission" date="2022-11" db="UniProtKB">
        <authorList>
            <consortium name="EnsemblMetazoa"/>
        </authorList>
    </citation>
    <scope>IDENTIFICATION</scope>
</reference>
<name>A0A914ANS0_PATMI</name>
<dbReference type="PANTHER" id="PTHR48043">
    <property type="entry name" value="EG:EG0003.4 PROTEIN-RELATED"/>
    <property type="match status" value="1"/>
</dbReference>
<evidence type="ECO:0000313" key="8">
    <source>
        <dbReference type="Proteomes" id="UP000887568"/>
    </source>
</evidence>
<dbReference type="GO" id="GO:0006682">
    <property type="term" value="P:galactosylceramide biosynthetic process"/>
    <property type="evidence" value="ECO:0007669"/>
    <property type="project" value="TreeGrafter"/>
</dbReference>
<organism evidence="7 8">
    <name type="scientific">Patiria miniata</name>
    <name type="common">Bat star</name>
    <name type="synonym">Asterina miniata</name>
    <dbReference type="NCBI Taxonomy" id="46514"/>
    <lineage>
        <taxon>Eukaryota</taxon>
        <taxon>Metazoa</taxon>
        <taxon>Echinodermata</taxon>
        <taxon>Eleutherozoa</taxon>
        <taxon>Asterozoa</taxon>
        <taxon>Asteroidea</taxon>
        <taxon>Valvatacea</taxon>
        <taxon>Valvatida</taxon>
        <taxon>Asterinidae</taxon>
        <taxon>Patiria</taxon>
    </lineage>
</organism>
<evidence type="ECO:0000256" key="4">
    <source>
        <dbReference type="RuleBase" id="RU003718"/>
    </source>
</evidence>
<keyword evidence="3 4" id="KW-0808">Transferase</keyword>
<dbReference type="CDD" id="cd03784">
    <property type="entry name" value="GT1_Gtf-like"/>
    <property type="match status" value="1"/>
</dbReference>
<dbReference type="OrthoDB" id="5835829at2759"/>
<dbReference type="InterPro" id="IPR002213">
    <property type="entry name" value="UDP_glucos_trans"/>
</dbReference>